<organism evidence="8 9">
    <name type="scientific">Rhizobium lusitanum</name>
    <dbReference type="NCBI Taxonomy" id="293958"/>
    <lineage>
        <taxon>Bacteria</taxon>
        <taxon>Pseudomonadati</taxon>
        <taxon>Pseudomonadota</taxon>
        <taxon>Alphaproteobacteria</taxon>
        <taxon>Hyphomicrobiales</taxon>
        <taxon>Rhizobiaceae</taxon>
        <taxon>Rhizobium/Agrobacterium group</taxon>
        <taxon>Rhizobium</taxon>
    </lineage>
</organism>
<evidence type="ECO:0000313" key="8">
    <source>
        <dbReference type="EMBL" id="SCB50806.1"/>
    </source>
</evidence>
<feature type="transmembrane region" description="Helical" evidence="6">
    <location>
        <begin position="46"/>
        <end position="67"/>
    </location>
</feature>
<dbReference type="RefSeq" id="WP_245297632.1">
    <property type="nucleotide sequence ID" value="NZ_FMAF01000035.1"/>
</dbReference>
<keyword evidence="5 6" id="KW-0472">Membrane</keyword>
<dbReference type="InterPro" id="IPR036259">
    <property type="entry name" value="MFS_trans_sf"/>
</dbReference>
<evidence type="ECO:0000256" key="4">
    <source>
        <dbReference type="ARBA" id="ARBA00022989"/>
    </source>
</evidence>
<comment type="subcellular location">
    <subcellularLocation>
        <location evidence="1">Membrane</location>
        <topology evidence="1">Multi-pass membrane protein</topology>
    </subcellularLocation>
</comment>
<dbReference type="Gene3D" id="1.20.1250.20">
    <property type="entry name" value="MFS general substrate transporter like domains"/>
    <property type="match status" value="2"/>
</dbReference>
<evidence type="ECO:0000256" key="3">
    <source>
        <dbReference type="ARBA" id="ARBA00022692"/>
    </source>
</evidence>
<dbReference type="SUPFAM" id="SSF103473">
    <property type="entry name" value="MFS general substrate transporter"/>
    <property type="match status" value="1"/>
</dbReference>
<dbReference type="AlphaFoldDB" id="A0A1C3XFD5"/>
<evidence type="ECO:0000256" key="5">
    <source>
        <dbReference type="ARBA" id="ARBA00023136"/>
    </source>
</evidence>
<feature type="transmembrane region" description="Helical" evidence="6">
    <location>
        <begin position="399"/>
        <end position="423"/>
    </location>
</feature>
<evidence type="ECO:0000256" key="2">
    <source>
        <dbReference type="ARBA" id="ARBA00022448"/>
    </source>
</evidence>
<keyword evidence="3 6" id="KW-0812">Transmembrane</keyword>
<feature type="domain" description="Major facilitator superfamily (MFS) profile" evidence="7">
    <location>
        <begin position="12"/>
        <end position="430"/>
    </location>
</feature>
<feature type="transmembrane region" description="Helical" evidence="6">
    <location>
        <begin position="231"/>
        <end position="249"/>
    </location>
</feature>
<reference evidence="9" key="1">
    <citation type="submission" date="2016-08" db="EMBL/GenBank/DDBJ databases">
        <authorList>
            <person name="Varghese N."/>
            <person name="Submissions Spin"/>
        </authorList>
    </citation>
    <scope>NUCLEOTIDE SEQUENCE [LARGE SCALE GENOMIC DNA]</scope>
    <source>
        <strain evidence="9">P1-7</strain>
    </source>
</reference>
<feature type="transmembrane region" description="Helical" evidence="6">
    <location>
        <begin position="326"/>
        <end position="345"/>
    </location>
</feature>
<feature type="transmembrane region" description="Helical" evidence="6">
    <location>
        <begin position="301"/>
        <end position="320"/>
    </location>
</feature>
<dbReference type="GO" id="GO:0022857">
    <property type="term" value="F:transmembrane transporter activity"/>
    <property type="evidence" value="ECO:0007669"/>
    <property type="project" value="InterPro"/>
</dbReference>
<dbReference type="PANTHER" id="PTHR23505">
    <property type="entry name" value="SPINSTER"/>
    <property type="match status" value="1"/>
</dbReference>
<dbReference type="EMBL" id="FMAF01000035">
    <property type="protein sequence ID" value="SCB50806.1"/>
    <property type="molecule type" value="Genomic_DNA"/>
</dbReference>
<dbReference type="GO" id="GO:0016020">
    <property type="term" value="C:membrane"/>
    <property type="evidence" value="ECO:0007669"/>
    <property type="project" value="UniProtKB-SubCell"/>
</dbReference>
<feature type="transmembrane region" description="Helical" evidence="6">
    <location>
        <begin position="269"/>
        <end position="289"/>
    </location>
</feature>
<dbReference type="PANTHER" id="PTHR23505:SF79">
    <property type="entry name" value="PROTEIN SPINSTER"/>
    <property type="match status" value="1"/>
</dbReference>
<protein>
    <submittedName>
        <fullName evidence="8">Sugar phosphate permease</fullName>
    </submittedName>
</protein>
<name>A0A1C3XFD5_9HYPH</name>
<dbReference type="InterPro" id="IPR020846">
    <property type="entry name" value="MFS_dom"/>
</dbReference>
<feature type="transmembrane region" description="Helical" evidence="6">
    <location>
        <begin position="79"/>
        <end position="104"/>
    </location>
</feature>
<feature type="transmembrane region" description="Helical" evidence="6">
    <location>
        <begin position="136"/>
        <end position="158"/>
    </location>
</feature>
<dbReference type="Pfam" id="PF07690">
    <property type="entry name" value="MFS_1"/>
    <property type="match status" value="1"/>
</dbReference>
<dbReference type="InterPro" id="IPR044770">
    <property type="entry name" value="MFS_spinster-like"/>
</dbReference>
<evidence type="ECO:0000313" key="9">
    <source>
        <dbReference type="Proteomes" id="UP000199205"/>
    </source>
</evidence>
<evidence type="ECO:0000259" key="7">
    <source>
        <dbReference type="PROSITE" id="PS50850"/>
    </source>
</evidence>
<sequence>MPLPRPINPSYTLGVLTIASTLSYLDRQILGLLAEPLRQDLHLTDLQIGLLQGFTFAIVLATAGLPLGRWVDTGNRVRIAAVGIALWSIMTAACGFAGSFGALLLCRTGVALGEAALTPAAYSLISDLFPTRRRGLAISIYSTGAFIGAGLSLVLAATVLHELSSAGNVFVPPGMQHIWQMVFVFIGLPGIAVALWAASLKEPRKHSGATPGPIAGTVEIRAYFLDNRVELASLYFCLAFAATQAYSYSSWVPTVLIRTFHMPPIAVGFSLGPLFIASSVSGLIFGAILGDGLVRRGFAAARPILMCGAALIAALFTAAMPFASTLNAALVLIAIATFLSTIIVANGPPALQDITPSRMRGISSAVGILIVTLVGMGVGPTLVGFLSQDMLGDPSKIGVALSVVSTAALIVSSALALVAIFNYKLEPDNTAARAA</sequence>
<accession>A0A1C3XFD5</accession>
<evidence type="ECO:0000256" key="1">
    <source>
        <dbReference type="ARBA" id="ARBA00004141"/>
    </source>
</evidence>
<evidence type="ECO:0000256" key="6">
    <source>
        <dbReference type="SAM" id="Phobius"/>
    </source>
</evidence>
<feature type="transmembrane region" description="Helical" evidence="6">
    <location>
        <begin position="178"/>
        <end position="198"/>
    </location>
</feature>
<gene>
    <name evidence="8" type="ORF">GA0061101_1357</name>
</gene>
<keyword evidence="4 6" id="KW-1133">Transmembrane helix</keyword>
<dbReference type="Proteomes" id="UP000199205">
    <property type="component" value="Unassembled WGS sequence"/>
</dbReference>
<dbReference type="PROSITE" id="PS50850">
    <property type="entry name" value="MFS"/>
    <property type="match status" value="1"/>
</dbReference>
<proteinExistence type="predicted"/>
<keyword evidence="2" id="KW-0813">Transport</keyword>
<feature type="transmembrane region" description="Helical" evidence="6">
    <location>
        <begin position="366"/>
        <end position="387"/>
    </location>
</feature>
<feature type="transmembrane region" description="Helical" evidence="6">
    <location>
        <begin position="110"/>
        <end position="129"/>
    </location>
</feature>
<dbReference type="InterPro" id="IPR011701">
    <property type="entry name" value="MFS"/>
</dbReference>